<dbReference type="CDD" id="cd06843">
    <property type="entry name" value="PLPDE_III_PvsE_like"/>
    <property type="match status" value="1"/>
</dbReference>
<dbReference type="InterPro" id="IPR029066">
    <property type="entry name" value="PLP-binding_barrel"/>
</dbReference>
<dbReference type="Proteomes" id="UP000621560">
    <property type="component" value="Unassembled WGS sequence"/>
</dbReference>
<dbReference type="Gene3D" id="3.20.20.10">
    <property type="entry name" value="Alanine racemase"/>
    <property type="match status" value="1"/>
</dbReference>
<keyword evidence="3" id="KW-0663">Pyridoxal phosphate</keyword>
<feature type="domain" description="Aerobactin siderophore biosynthesis IucA/IucC-like C-terminal" evidence="9">
    <location>
        <begin position="588"/>
        <end position="741"/>
    </location>
</feature>
<comment type="similarity">
    <text evidence="2">Belongs to the IucA/IucC family.</text>
</comment>
<dbReference type="InterPro" id="IPR022643">
    <property type="entry name" value="De-COase2_C"/>
</dbReference>
<keyword evidence="11" id="KW-1185">Reference proteome</keyword>
<sequence>MTGRTATLPLAPGVVAEHAHAERLLNAYVRECVMGGGSRPDEPAGAEPANASPAAASTPGQATGLAKEAVAGGVSEPSQPPEAATASAEGMAWRASQLLTGDAALAAMPERLRAAWRRAPRSAPAQPELAGVPLVVTLPHSGTAIAGTLLRWSAMGHHRYGEAWWAIRCASSAADGGGAASREAESDAARRLDSARELADVLLGELARREGDNDAAAAAHAAMLERIDSSIRNMRSYLEAAAGETLPLPALHGAERVRRAEQGVRLGHPFHPAPKSSQGFTAADRAAYAPELGAAFVLHYFAVAPALLREMRLDEPAASPEPEDVRAAARERLAPAQQGYALLPAHPWQAAYLLERPAVRRLIAAGRLVALGALGAPVYPTSSVRTVWQPQAAHMLKLPLHVRLTHFIRTNPAEHLTRALEASRVLAALAQAHPYGDSFVILLEDAGRSLDPAALEATGEVRQHDGGRTMTASGGRAAASHEAGAGAIGGGSLRGEGGEADPAERTGEAAQPGDAAEARALEADFGVVYRRNPARATPAGELADRDSPMVVAALLEPDAADGQAPLGLFVRQAAGARGTAADEAFAAQWLARYAELALAPLLWLFAARGVSLEAHAQNALIALEDGWPARFFVRDLEGASISVARDRGQSGLRADHPAMYADAEAWQRFEYYVLVNHFGHLVAVLAEALEADERRLWRTVYETVRTSAPLRAADAGLADAFFGRPCWAAKANLVSAFRRRGETPDYVAVPNPLATVEVAAASAERASSFSGPAGPAQGKEAGGRAVHGKAADPASEPSTSGTGGANLAVSADPDDRGPADAAPADAALADAVQADAAQADAALAEGVEADPASAGSLFHVPPPVAARLSAAKREDPARPVCAYVYDLTQLRAHAARLIATLPDGCELFYAVKANAEAPILRALAGIVHGFETASAGEIAKVRAAAGAAVPILYGGPVKTDEALAAALERGVRHIHVEGPLELRRLDRLAAARGLVAPVLLRVNVGDALPDATLVMAGSRSQFGIDECRLPELAELARTLEHVRIEGFHLHSLSNNLSCDTHLELLESYCARARQWMAVFGLETATLNAGGGIGVNYRDAGAQFDWDGFVRGLAERIAPLRPPGLRLVFECGRYIAAASGYYAAEVIDVKTNHGSHYALLRGGTHHFRLPASWQHSHPFRILPVEAWPYPFARPELRRCRITLAGELCTPKDALARDVPVERVRVGDIAVFPYAGAYGWAISHHDFLSHPHPRQLYLES</sequence>
<dbReference type="GO" id="GO:0016831">
    <property type="term" value="F:carboxy-lyase activity"/>
    <property type="evidence" value="ECO:0007669"/>
    <property type="project" value="UniProtKB-ARBA"/>
</dbReference>
<dbReference type="PRINTS" id="PR01182">
    <property type="entry name" value="ORNDCRBXLASE"/>
</dbReference>
<evidence type="ECO:0000256" key="2">
    <source>
        <dbReference type="ARBA" id="ARBA00007832"/>
    </source>
</evidence>
<evidence type="ECO:0000259" key="6">
    <source>
        <dbReference type="Pfam" id="PF00278"/>
    </source>
</evidence>
<dbReference type="AlphaFoldDB" id="A0A927GU25"/>
<evidence type="ECO:0000259" key="8">
    <source>
        <dbReference type="Pfam" id="PF04183"/>
    </source>
</evidence>
<comment type="caution">
    <text evidence="10">The sequence shown here is derived from an EMBL/GenBank/DDBJ whole genome shotgun (WGS) entry which is preliminary data.</text>
</comment>
<dbReference type="PANTHER" id="PTHR34384">
    <property type="entry name" value="L-2,3-DIAMINOPROPANOATE--CITRATE LIGASE"/>
    <property type="match status" value="1"/>
</dbReference>
<evidence type="ECO:0000256" key="4">
    <source>
        <dbReference type="RuleBase" id="RU003737"/>
    </source>
</evidence>
<dbReference type="SUPFAM" id="SSF50621">
    <property type="entry name" value="Alanine racemase C-terminal domain-like"/>
    <property type="match status" value="1"/>
</dbReference>
<evidence type="ECO:0000259" key="9">
    <source>
        <dbReference type="Pfam" id="PF06276"/>
    </source>
</evidence>
<feature type="active site" description="Proton donor" evidence="3">
    <location>
        <position position="1207"/>
    </location>
</feature>
<dbReference type="InterPro" id="IPR009006">
    <property type="entry name" value="Ala_racemase/Decarboxylase_C"/>
</dbReference>
<gene>
    <name evidence="10" type="ORF">IDH44_25105</name>
</gene>
<dbReference type="PANTHER" id="PTHR34384:SF5">
    <property type="entry name" value="L-2,3-DIAMINOPROPANOATE--CITRATE LIGASE"/>
    <property type="match status" value="1"/>
</dbReference>
<comment type="similarity">
    <text evidence="4">Belongs to the Orn/Lys/Arg decarboxylase class-II family.</text>
</comment>
<organism evidence="10 11">
    <name type="scientific">Paenibacillus sabuli</name>
    <dbReference type="NCBI Taxonomy" id="2772509"/>
    <lineage>
        <taxon>Bacteria</taxon>
        <taxon>Bacillati</taxon>
        <taxon>Bacillota</taxon>
        <taxon>Bacilli</taxon>
        <taxon>Bacillales</taxon>
        <taxon>Paenibacillaceae</taxon>
        <taxon>Paenibacillus</taxon>
    </lineage>
</organism>
<feature type="compositionally biased region" description="Low complexity" evidence="5">
    <location>
        <begin position="43"/>
        <end position="60"/>
    </location>
</feature>
<dbReference type="InterPro" id="IPR002433">
    <property type="entry name" value="Orn_de-COase"/>
</dbReference>
<comment type="pathway">
    <text evidence="1">Siderophore biosynthesis.</text>
</comment>
<dbReference type="InterPro" id="IPR022644">
    <property type="entry name" value="De-COase2_N"/>
</dbReference>
<dbReference type="GO" id="GO:0016881">
    <property type="term" value="F:acid-amino acid ligase activity"/>
    <property type="evidence" value="ECO:0007669"/>
    <property type="project" value="UniProtKB-ARBA"/>
</dbReference>
<dbReference type="InterPro" id="IPR000183">
    <property type="entry name" value="Orn/DAP/Arg_de-COase"/>
</dbReference>
<dbReference type="InterPro" id="IPR022770">
    <property type="entry name" value="IucA/IucC-like_C"/>
</dbReference>
<dbReference type="Gene3D" id="1.10.510.40">
    <property type="match status" value="1"/>
</dbReference>
<dbReference type="Pfam" id="PF00278">
    <property type="entry name" value="Orn_DAP_Arg_deC"/>
    <property type="match status" value="1"/>
</dbReference>
<dbReference type="GO" id="GO:0019290">
    <property type="term" value="P:siderophore biosynthetic process"/>
    <property type="evidence" value="ECO:0007669"/>
    <property type="project" value="InterPro"/>
</dbReference>
<dbReference type="PRINTS" id="PR01179">
    <property type="entry name" value="ODADCRBXLASE"/>
</dbReference>
<dbReference type="Pfam" id="PF06276">
    <property type="entry name" value="FhuF"/>
    <property type="match status" value="1"/>
</dbReference>
<evidence type="ECO:0000313" key="11">
    <source>
        <dbReference type="Proteomes" id="UP000621560"/>
    </source>
</evidence>
<feature type="region of interest" description="Disordered" evidence="5">
    <location>
        <begin position="767"/>
        <end position="823"/>
    </location>
</feature>
<evidence type="ECO:0000256" key="5">
    <source>
        <dbReference type="SAM" id="MobiDB-lite"/>
    </source>
</evidence>
<feature type="domain" description="Aerobactin siderophore biosynthesis IucA/IucC N-terminal" evidence="8">
    <location>
        <begin position="259"/>
        <end position="533"/>
    </location>
</feature>
<feature type="domain" description="Orn/DAP/Arg decarboxylase 2 N-terminal" evidence="7">
    <location>
        <begin position="889"/>
        <end position="1136"/>
    </location>
</feature>
<evidence type="ECO:0000313" key="10">
    <source>
        <dbReference type="EMBL" id="MBD2848474.1"/>
    </source>
</evidence>
<accession>A0A927GU25</accession>
<dbReference type="GO" id="GO:0006596">
    <property type="term" value="P:polyamine biosynthetic process"/>
    <property type="evidence" value="ECO:0007669"/>
    <property type="project" value="InterPro"/>
</dbReference>
<dbReference type="Gene3D" id="2.40.37.10">
    <property type="entry name" value="Lyase, Ornithine Decarboxylase, Chain A, domain 1"/>
    <property type="match status" value="1"/>
</dbReference>
<evidence type="ECO:0000256" key="1">
    <source>
        <dbReference type="ARBA" id="ARBA00004924"/>
    </source>
</evidence>
<evidence type="ECO:0000259" key="7">
    <source>
        <dbReference type="Pfam" id="PF02784"/>
    </source>
</evidence>
<dbReference type="SUPFAM" id="SSF51419">
    <property type="entry name" value="PLP-binding barrel"/>
    <property type="match status" value="1"/>
</dbReference>
<feature type="modified residue" description="N6-(pyridoxal phosphate)lysine" evidence="3">
    <location>
        <position position="912"/>
    </location>
</feature>
<dbReference type="Gene3D" id="6.10.250.3370">
    <property type="match status" value="1"/>
</dbReference>
<dbReference type="InterPro" id="IPR037455">
    <property type="entry name" value="LucA/IucC-like"/>
</dbReference>
<dbReference type="InterPro" id="IPR007310">
    <property type="entry name" value="Aerobactin_biosyn_IucA/IucC_N"/>
</dbReference>
<proteinExistence type="inferred from homology"/>
<dbReference type="EMBL" id="JACXIZ010000068">
    <property type="protein sequence ID" value="MBD2848474.1"/>
    <property type="molecule type" value="Genomic_DNA"/>
</dbReference>
<feature type="compositionally biased region" description="Low complexity" evidence="5">
    <location>
        <begin position="472"/>
        <end position="485"/>
    </location>
</feature>
<evidence type="ECO:0000256" key="3">
    <source>
        <dbReference type="PIRSR" id="PIRSR600183-50"/>
    </source>
</evidence>
<feature type="compositionally biased region" description="Gly residues" evidence="5">
    <location>
        <begin position="486"/>
        <end position="495"/>
    </location>
</feature>
<comment type="cofactor">
    <cofactor evidence="3">
        <name>pyridoxal 5'-phosphate</name>
        <dbReference type="ChEBI" id="CHEBI:597326"/>
    </cofactor>
</comment>
<dbReference type="Pfam" id="PF02784">
    <property type="entry name" value="Orn_Arg_deC_N"/>
    <property type="match status" value="1"/>
</dbReference>
<dbReference type="Pfam" id="PF04183">
    <property type="entry name" value="IucA_IucC"/>
    <property type="match status" value="1"/>
</dbReference>
<protein>
    <submittedName>
        <fullName evidence="10">Alanine racemase</fullName>
    </submittedName>
</protein>
<feature type="region of interest" description="Disordered" evidence="5">
    <location>
        <begin position="457"/>
        <end position="515"/>
    </location>
</feature>
<name>A0A927GU25_9BACL</name>
<reference evidence="10" key="1">
    <citation type="submission" date="2020-09" db="EMBL/GenBank/DDBJ databases">
        <title>A novel bacterium of genus Paenibacillus, isolated from South China Sea.</title>
        <authorList>
            <person name="Huang H."/>
            <person name="Mo K."/>
            <person name="Hu Y."/>
        </authorList>
    </citation>
    <scope>NUCLEOTIDE SEQUENCE</scope>
    <source>
        <strain evidence="10">IB182496</strain>
    </source>
</reference>
<feature type="region of interest" description="Disordered" evidence="5">
    <location>
        <begin position="38"/>
        <end position="89"/>
    </location>
</feature>
<feature type="domain" description="Orn/DAP/Arg decarboxylase 2 C-terminal" evidence="6">
    <location>
        <begin position="883"/>
        <end position="1234"/>
    </location>
</feature>
<dbReference type="RefSeq" id="WP_190921571.1">
    <property type="nucleotide sequence ID" value="NZ_JACXIZ010000068.1"/>
</dbReference>